<dbReference type="PANTHER" id="PTHR30425">
    <property type="entry name" value="PHOSPHATE TRANSPORT SYSTEM PERMEASE PROTEIN PST"/>
    <property type="match status" value="1"/>
</dbReference>
<evidence type="ECO:0000256" key="4">
    <source>
        <dbReference type="ARBA" id="ARBA00022475"/>
    </source>
</evidence>
<dbReference type="PROSITE" id="PS50928">
    <property type="entry name" value="ABC_TM1"/>
    <property type="match status" value="1"/>
</dbReference>
<comment type="subcellular location">
    <subcellularLocation>
        <location evidence="1">Cell membrane</location>
        <topology evidence="1">Multi-pass membrane protein</topology>
    </subcellularLocation>
</comment>
<evidence type="ECO:0000256" key="5">
    <source>
        <dbReference type="ARBA" id="ARBA00022592"/>
    </source>
</evidence>
<keyword evidence="5" id="KW-0592">Phosphate transport</keyword>
<evidence type="ECO:0000313" key="11">
    <source>
        <dbReference type="Proteomes" id="UP000254802"/>
    </source>
</evidence>
<evidence type="ECO:0000256" key="6">
    <source>
        <dbReference type="ARBA" id="ARBA00022692"/>
    </source>
</evidence>
<dbReference type="EMBL" id="UGPN01000002">
    <property type="protein sequence ID" value="STY63709.1"/>
    <property type="molecule type" value="Genomic_DNA"/>
</dbReference>
<keyword evidence="8" id="KW-0472">Membrane</keyword>
<evidence type="ECO:0000256" key="2">
    <source>
        <dbReference type="ARBA" id="ARBA00007069"/>
    </source>
</evidence>
<dbReference type="GO" id="GO:0055085">
    <property type="term" value="P:transmembrane transport"/>
    <property type="evidence" value="ECO:0007669"/>
    <property type="project" value="InterPro"/>
</dbReference>
<accession>A0A378N858</accession>
<proteinExistence type="inferred from homology"/>
<dbReference type="SUPFAM" id="SSF161098">
    <property type="entry name" value="MetI-like"/>
    <property type="match status" value="1"/>
</dbReference>
<keyword evidence="3" id="KW-0813">Transport</keyword>
<dbReference type="PANTHER" id="PTHR30425:SF1">
    <property type="entry name" value="PHOSPHATE TRANSPORT SYSTEM PERMEASE PROTEIN PSTC"/>
    <property type="match status" value="1"/>
</dbReference>
<evidence type="ECO:0000313" key="10">
    <source>
        <dbReference type="EMBL" id="STY63709.1"/>
    </source>
</evidence>
<feature type="domain" description="ABC transmembrane type-1" evidence="9">
    <location>
        <begin position="1"/>
        <end position="46"/>
    </location>
</feature>
<gene>
    <name evidence="10" type="primary">pstC_2</name>
    <name evidence="10" type="ORF">NCTC10638_02878</name>
</gene>
<dbReference type="GO" id="GO:0006817">
    <property type="term" value="P:phosphate ion transport"/>
    <property type="evidence" value="ECO:0007669"/>
    <property type="project" value="UniProtKB-KW"/>
</dbReference>
<dbReference type="InterPro" id="IPR035906">
    <property type="entry name" value="MetI-like_sf"/>
</dbReference>
<evidence type="ECO:0000256" key="8">
    <source>
        <dbReference type="ARBA" id="ARBA00023136"/>
    </source>
</evidence>
<keyword evidence="4" id="KW-1003">Cell membrane</keyword>
<organism evidence="10 11">
    <name type="scientific">Mannheimia haemolytica</name>
    <name type="common">Pasteurella haemolytica</name>
    <dbReference type="NCBI Taxonomy" id="75985"/>
    <lineage>
        <taxon>Bacteria</taxon>
        <taxon>Pseudomonadati</taxon>
        <taxon>Pseudomonadota</taxon>
        <taxon>Gammaproteobacteria</taxon>
        <taxon>Pasteurellales</taxon>
        <taxon>Pasteurellaceae</taxon>
        <taxon>Mannheimia</taxon>
    </lineage>
</organism>
<dbReference type="AlphaFoldDB" id="A0A378N858"/>
<keyword evidence="6" id="KW-0812">Transmembrane</keyword>
<evidence type="ECO:0000256" key="1">
    <source>
        <dbReference type="ARBA" id="ARBA00004651"/>
    </source>
</evidence>
<comment type="similarity">
    <text evidence="2">Belongs to the binding-protein-dependent transport system permease family. CysTW subfamily.</text>
</comment>
<dbReference type="InterPro" id="IPR051124">
    <property type="entry name" value="Phosphate_Transport_Permease"/>
</dbReference>
<evidence type="ECO:0000256" key="7">
    <source>
        <dbReference type="ARBA" id="ARBA00022989"/>
    </source>
</evidence>
<reference evidence="10 11" key="1">
    <citation type="submission" date="2018-06" db="EMBL/GenBank/DDBJ databases">
        <authorList>
            <consortium name="Pathogen Informatics"/>
            <person name="Doyle S."/>
        </authorList>
    </citation>
    <scope>NUCLEOTIDE SEQUENCE [LARGE SCALE GENOMIC DNA]</scope>
    <source>
        <strain evidence="10 11">NCTC10638</strain>
    </source>
</reference>
<dbReference type="InterPro" id="IPR000515">
    <property type="entry name" value="MetI-like"/>
</dbReference>
<dbReference type="Proteomes" id="UP000254802">
    <property type="component" value="Unassembled WGS sequence"/>
</dbReference>
<dbReference type="Gene3D" id="1.10.3720.10">
    <property type="entry name" value="MetI-like"/>
    <property type="match status" value="1"/>
</dbReference>
<dbReference type="GO" id="GO:0005886">
    <property type="term" value="C:plasma membrane"/>
    <property type="evidence" value="ECO:0007669"/>
    <property type="project" value="UniProtKB-SubCell"/>
</dbReference>
<dbReference type="CDD" id="cd06261">
    <property type="entry name" value="TM_PBP2"/>
    <property type="match status" value="1"/>
</dbReference>
<name>A0A378N858_MANHA</name>
<sequence>MRDVFSVVPPLLKESAYGLGSTTWEVIWKVVLPYTKTGVIGAIMLG</sequence>
<evidence type="ECO:0000259" key="9">
    <source>
        <dbReference type="PROSITE" id="PS50928"/>
    </source>
</evidence>
<protein>
    <submittedName>
        <fullName evidence="10">Phosphate transport system permease protein pstC</fullName>
    </submittedName>
</protein>
<evidence type="ECO:0000256" key="3">
    <source>
        <dbReference type="ARBA" id="ARBA00022448"/>
    </source>
</evidence>
<keyword evidence="7" id="KW-1133">Transmembrane helix</keyword>